<dbReference type="Gene3D" id="3.40.50.300">
    <property type="entry name" value="P-loop containing nucleotide triphosphate hydrolases"/>
    <property type="match status" value="1"/>
</dbReference>
<feature type="binding site" evidence="14">
    <location>
        <position position="429"/>
    </location>
    <ligand>
        <name>Zn(2+)</name>
        <dbReference type="ChEBI" id="CHEBI:29105"/>
        <note>catalytic</note>
    </ligand>
</feature>
<feature type="compositionally biased region" description="Basic and acidic residues" evidence="16">
    <location>
        <begin position="153"/>
        <end position="166"/>
    </location>
</feature>
<evidence type="ECO:0000256" key="10">
    <source>
        <dbReference type="ARBA" id="ARBA00022989"/>
    </source>
</evidence>
<keyword evidence="3 14" id="KW-0645">Protease</keyword>
<evidence type="ECO:0000256" key="7">
    <source>
        <dbReference type="ARBA" id="ARBA00022801"/>
    </source>
</evidence>
<evidence type="ECO:0000256" key="16">
    <source>
        <dbReference type="SAM" id="MobiDB-lite"/>
    </source>
</evidence>
<evidence type="ECO:0000256" key="3">
    <source>
        <dbReference type="ARBA" id="ARBA00022670"/>
    </source>
</evidence>
<evidence type="ECO:0000313" key="18">
    <source>
        <dbReference type="EMBL" id="KKP59417.1"/>
    </source>
</evidence>
<dbReference type="Gene3D" id="1.10.8.60">
    <property type="match status" value="1"/>
</dbReference>
<evidence type="ECO:0000256" key="4">
    <source>
        <dbReference type="ARBA" id="ARBA00022692"/>
    </source>
</evidence>
<dbReference type="FunFam" id="3.40.50.300:FF:000001">
    <property type="entry name" value="ATP-dependent zinc metalloprotease FtsH"/>
    <property type="match status" value="1"/>
</dbReference>
<evidence type="ECO:0000256" key="13">
    <source>
        <dbReference type="ARBA" id="ARBA00061570"/>
    </source>
</evidence>
<keyword evidence="12 14" id="KW-0472">Membrane</keyword>
<dbReference type="PANTHER" id="PTHR23076:SF113">
    <property type="entry name" value="ATP-DEPENDENT ZINC METALLOPROTEASE FTSH 1, CHLOROPLASTIC-RELATED"/>
    <property type="match status" value="1"/>
</dbReference>
<feature type="region of interest" description="Disordered" evidence="16">
    <location>
        <begin position="144"/>
        <end position="166"/>
    </location>
</feature>
<evidence type="ECO:0000256" key="2">
    <source>
        <dbReference type="ARBA" id="ARBA00010044"/>
    </source>
</evidence>
<sequence length="614" mass="67872">MRQLFKNFLYVFLVLLLVAGVLGMLKVGDTKKPEVIDISKLVTEINAGAVQKVVVAGDIVQVTLKDPAAKAQEVKKEPTESFGELLKNYGATDEARKNLAIEIKDESSWKFWVSNLVPALLPLIIIMVFLYFMTRSVQGSNNRAMGFGQSNPREVKPEENKEKKTFADVAGAREAKNELEEVVGFLRDPKKFADMGAKIPKGVLLMGAPGTGKTLLAKAVAGEANVPFFHMSGSEFVEMFVGVGASRVRDLFGKAKKAAPAIIFIDEIDAVGRRRGTGLGGGHDEREQTLNQILVEMDGFEPNLGVIVMAATNRPDVLDPALLRPGRFDRRVVIDMPDIQDREEILKIHAIGKPIGEEVSLRKLAERTPGFTGADLANLLNEAAILAVRRNKNIVSEDEILESVEKVLLGPERKSRIISEQEKKMTAYHEAGHAVVGHFMVHGDPIRKVSIISRGNAGGYTLKMPTEDKHYHTLAQFKDELAMMMGGYIVEKMIFGDEMISTGPSSDLRNATRVARDMVMRYGMSDKLGARTYGEREEMIFLGKEIHEQQDYSDKTAELIDKEVGEILAEAEKRARETVSANREALEKIVVALMEKETIEQEEIEAILGARPTV</sequence>
<evidence type="ECO:0000256" key="1">
    <source>
        <dbReference type="ARBA" id="ARBA00004370"/>
    </source>
</evidence>
<dbReference type="GO" id="GO:0004176">
    <property type="term" value="F:ATP-dependent peptidase activity"/>
    <property type="evidence" value="ECO:0007669"/>
    <property type="project" value="InterPro"/>
</dbReference>
<keyword evidence="14" id="KW-1003">Cell membrane</keyword>
<dbReference type="GO" id="GO:0008270">
    <property type="term" value="F:zinc ion binding"/>
    <property type="evidence" value="ECO:0007669"/>
    <property type="project" value="UniProtKB-UniRule"/>
</dbReference>
<comment type="similarity">
    <text evidence="13 14">In the central section; belongs to the AAA ATPase family.</text>
</comment>
<dbReference type="InterPro" id="IPR003960">
    <property type="entry name" value="ATPase_AAA_CS"/>
</dbReference>
<evidence type="ECO:0000256" key="12">
    <source>
        <dbReference type="ARBA" id="ARBA00023136"/>
    </source>
</evidence>
<dbReference type="Gene3D" id="1.20.58.760">
    <property type="entry name" value="Peptidase M41"/>
    <property type="match status" value="1"/>
</dbReference>
<comment type="subcellular location">
    <subcellularLocation>
        <location evidence="14">Cell membrane</location>
        <topology evidence="14">Multi-pass membrane protein</topology>
        <orientation evidence="14">Cytoplasmic side</orientation>
    </subcellularLocation>
    <subcellularLocation>
        <location evidence="1">Membrane</location>
    </subcellularLocation>
</comment>
<feature type="binding site" evidence="14">
    <location>
        <position position="433"/>
    </location>
    <ligand>
        <name>Zn(2+)</name>
        <dbReference type="ChEBI" id="CHEBI:29105"/>
        <note>catalytic</note>
    </ligand>
</feature>
<keyword evidence="6 14" id="KW-0547">Nucleotide-binding</keyword>
<evidence type="ECO:0000256" key="11">
    <source>
        <dbReference type="ARBA" id="ARBA00023049"/>
    </source>
</evidence>
<dbReference type="GO" id="GO:0005524">
    <property type="term" value="F:ATP binding"/>
    <property type="evidence" value="ECO:0007669"/>
    <property type="project" value="UniProtKB-UniRule"/>
</dbReference>
<comment type="similarity">
    <text evidence="2 14">In the C-terminal section; belongs to the peptidase M41 family.</text>
</comment>
<dbReference type="InterPro" id="IPR037219">
    <property type="entry name" value="Peptidase_M41-like"/>
</dbReference>
<dbReference type="GO" id="GO:0006508">
    <property type="term" value="P:proteolysis"/>
    <property type="evidence" value="ECO:0007669"/>
    <property type="project" value="UniProtKB-KW"/>
</dbReference>
<dbReference type="GO" id="GO:0030163">
    <property type="term" value="P:protein catabolic process"/>
    <property type="evidence" value="ECO:0007669"/>
    <property type="project" value="UniProtKB-UniRule"/>
</dbReference>
<dbReference type="EMBL" id="LBPO01000002">
    <property type="protein sequence ID" value="KKP59417.1"/>
    <property type="molecule type" value="Genomic_DNA"/>
</dbReference>
<dbReference type="InterPro" id="IPR041569">
    <property type="entry name" value="AAA_lid_3"/>
</dbReference>
<reference evidence="18 19" key="1">
    <citation type="journal article" date="2015" name="Nature">
        <title>rRNA introns, odd ribosomes, and small enigmatic genomes across a large radiation of phyla.</title>
        <authorList>
            <person name="Brown C.T."/>
            <person name="Hug L.A."/>
            <person name="Thomas B.C."/>
            <person name="Sharon I."/>
            <person name="Castelle C.J."/>
            <person name="Singh A."/>
            <person name="Wilkins M.J."/>
            <person name="Williams K.H."/>
            <person name="Banfield J.F."/>
        </authorList>
    </citation>
    <scope>NUCLEOTIDE SEQUENCE [LARGE SCALE GENOMIC DNA]</scope>
</reference>
<feature type="transmembrane region" description="Helical" evidence="14">
    <location>
        <begin position="112"/>
        <end position="133"/>
    </location>
</feature>
<dbReference type="SUPFAM" id="SSF140990">
    <property type="entry name" value="FtsH protease domain-like"/>
    <property type="match status" value="1"/>
</dbReference>
<dbReference type="Pfam" id="PF01434">
    <property type="entry name" value="Peptidase_M41"/>
    <property type="match status" value="1"/>
</dbReference>
<accession>A0A0G0DWD1</accession>
<dbReference type="InterPro" id="IPR003959">
    <property type="entry name" value="ATPase_AAA_core"/>
</dbReference>
<evidence type="ECO:0000256" key="15">
    <source>
        <dbReference type="RuleBase" id="RU003651"/>
    </source>
</evidence>
<dbReference type="InterPro" id="IPR027417">
    <property type="entry name" value="P-loop_NTPase"/>
</dbReference>
<evidence type="ECO:0000256" key="5">
    <source>
        <dbReference type="ARBA" id="ARBA00022723"/>
    </source>
</evidence>
<dbReference type="CDD" id="cd19501">
    <property type="entry name" value="RecA-like_FtsH"/>
    <property type="match status" value="1"/>
</dbReference>
<keyword evidence="5 14" id="KW-0479">Metal-binding</keyword>
<dbReference type="Proteomes" id="UP000034927">
    <property type="component" value="Unassembled WGS sequence"/>
</dbReference>
<evidence type="ECO:0000259" key="17">
    <source>
        <dbReference type="SMART" id="SM00382"/>
    </source>
</evidence>
<evidence type="ECO:0000256" key="6">
    <source>
        <dbReference type="ARBA" id="ARBA00022741"/>
    </source>
</evidence>
<keyword evidence="4 14" id="KW-0812">Transmembrane</keyword>
<dbReference type="SMART" id="SM00382">
    <property type="entry name" value="AAA"/>
    <property type="match status" value="1"/>
</dbReference>
<dbReference type="InterPro" id="IPR005936">
    <property type="entry name" value="FtsH"/>
</dbReference>
<proteinExistence type="inferred from homology"/>
<dbReference type="FunFam" id="1.10.8.60:FF:000001">
    <property type="entry name" value="ATP-dependent zinc metalloprotease FtsH"/>
    <property type="match status" value="1"/>
</dbReference>
<name>A0A0G0DWD1_9BACT</name>
<comment type="caution">
    <text evidence="18">The sequence shown here is derived from an EMBL/GenBank/DDBJ whole genome shotgun (WGS) entry which is preliminary data.</text>
</comment>
<protein>
    <recommendedName>
        <fullName evidence="14">ATP-dependent zinc metalloprotease FtsH</fullName>
        <ecNumber evidence="14">3.4.24.-</ecNumber>
    </recommendedName>
</protein>
<dbReference type="FunFam" id="1.20.58.760:FF:000001">
    <property type="entry name" value="ATP-dependent zinc metalloprotease FtsH"/>
    <property type="match status" value="1"/>
</dbReference>
<dbReference type="InterPro" id="IPR000642">
    <property type="entry name" value="Peptidase_M41"/>
</dbReference>
<feature type="transmembrane region" description="Helical" evidence="14">
    <location>
        <begin position="7"/>
        <end position="25"/>
    </location>
</feature>
<dbReference type="HAMAP" id="MF_01458">
    <property type="entry name" value="FtsH"/>
    <property type="match status" value="1"/>
</dbReference>
<keyword evidence="8 14" id="KW-0862">Zinc</keyword>
<comment type="similarity">
    <text evidence="15">Belongs to the AAA ATPase family.</text>
</comment>
<gene>
    <name evidence="14" type="primary">ftsH</name>
    <name evidence="18" type="ORF">UR53_C0002G0031</name>
</gene>
<feature type="domain" description="AAA+ ATPase" evidence="17">
    <location>
        <begin position="199"/>
        <end position="338"/>
    </location>
</feature>
<dbReference type="GO" id="GO:0005886">
    <property type="term" value="C:plasma membrane"/>
    <property type="evidence" value="ECO:0007669"/>
    <property type="project" value="UniProtKB-SubCell"/>
</dbReference>
<keyword evidence="7 14" id="KW-0378">Hydrolase</keyword>
<evidence type="ECO:0000256" key="9">
    <source>
        <dbReference type="ARBA" id="ARBA00022840"/>
    </source>
</evidence>
<feature type="binding site" evidence="14">
    <location>
        <position position="507"/>
    </location>
    <ligand>
        <name>Zn(2+)</name>
        <dbReference type="ChEBI" id="CHEBI:29105"/>
        <note>catalytic</note>
    </ligand>
</feature>
<organism evidence="18 19">
    <name type="scientific">Candidatus Magasanikbacteria bacterium GW2011_GWC2_34_16</name>
    <dbReference type="NCBI Taxonomy" id="1619045"/>
    <lineage>
        <taxon>Bacteria</taxon>
        <taxon>Candidatus Magasanikiibacteriota</taxon>
    </lineage>
</organism>
<dbReference type="PANTHER" id="PTHR23076">
    <property type="entry name" value="METALLOPROTEASE M41 FTSH"/>
    <property type="match status" value="1"/>
</dbReference>
<dbReference type="EC" id="3.4.24.-" evidence="14"/>
<dbReference type="InterPro" id="IPR003593">
    <property type="entry name" value="AAA+_ATPase"/>
</dbReference>
<comment type="function">
    <text evidence="14">Acts as a processive, ATP-dependent zinc metallopeptidase for both cytoplasmic and membrane proteins. Plays a role in the quality control of integral membrane proteins.</text>
</comment>
<keyword evidence="9 14" id="KW-0067">ATP-binding</keyword>
<dbReference type="Pfam" id="PF17862">
    <property type="entry name" value="AAA_lid_3"/>
    <property type="match status" value="1"/>
</dbReference>
<dbReference type="SUPFAM" id="SSF52540">
    <property type="entry name" value="P-loop containing nucleoside triphosphate hydrolases"/>
    <property type="match status" value="1"/>
</dbReference>
<dbReference type="PATRIC" id="fig|1619045.3.peg.195"/>
<dbReference type="NCBIfam" id="TIGR01241">
    <property type="entry name" value="FtsH_fam"/>
    <property type="match status" value="1"/>
</dbReference>
<evidence type="ECO:0000256" key="8">
    <source>
        <dbReference type="ARBA" id="ARBA00022833"/>
    </source>
</evidence>
<keyword evidence="10 14" id="KW-1133">Transmembrane helix</keyword>
<comment type="cofactor">
    <cofactor evidence="14">
        <name>Zn(2+)</name>
        <dbReference type="ChEBI" id="CHEBI:29105"/>
    </cofactor>
    <text evidence="14">Binds 1 zinc ion per subunit.</text>
</comment>
<dbReference type="PROSITE" id="PS00674">
    <property type="entry name" value="AAA"/>
    <property type="match status" value="1"/>
</dbReference>
<dbReference type="Pfam" id="PF00004">
    <property type="entry name" value="AAA"/>
    <property type="match status" value="1"/>
</dbReference>
<keyword evidence="11 14" id="KW-0482">Metalloprotease</keyword>
<evidence type="ECO:0000256" key="14">
    <source>
        <dbReference type="HAMAP-Rule" id="MF_01458"/>
    </source>
</evidence>
<dbReference type="AlphaFoldDB" id="A0A0G0DWD1"/>
<feature type="active site" evidence="14">
    <location>
        <position position="430"/>
    </location>
</feature>
<comment type="subunit">
    <text evidence="14">Homohexamer.</text>
</comment>
<dbReference type="GO" id="GO:0016887">
    <property type="term" value="F:ATP hydrolysis activity"/>
    <property type="evidence" value="ECO:0007669"/>
    <property type="project" value="UniProtKB-UniRule"/>
</dbReference>
<evidence type="ECO:0000313" key="19">
    <source>
        <dbReference type="Proteomes" id="UP000034927"/>
    </source>
</evidence>
<feature type="binding site" evidence="14">
    <location>
        <begin position="207"/>
        <end position="214"/>
    </location>
    <ligand>
        <name>ATP</name>
        <dbReference type="ChEBI" id="CHEBI:30616"/>
    </ligand>
</feature>
<dbReference type="GO" id="GO:0004222">
    <property type="term" value="F:metalloendopeptidase activity"/>
    <property type="evidence" value="ECO:0007669"/>
    <property type="project" value="InterPro"/>
</dbReference>